<evidence type="ECO:0000256" key="1">
    <source>
        <dbReference type="ARBA" id="ARBA00022485"/>
    </source>
</evidence>
<accession>A0A9X4JU79</accession>
<evidence type="ECO:0000256" key="4">
    <source>
        <dbReference type="ARBA" id="ARBA00023004"/>
    </source>
</evidence>
<dbReference type="InterPro" id="IPR017896">
    <property type="entry name" value="4Fe4S_Fe-S-bd"/>
</dbReference>
<dbReference type="Pfam" id="PF02754">
    <property type="entry name" value="CCG"/>
    <property type="match status" value="2"/>
</dbReference>
<dbReference type="InterPro" id="IPR051460">
    <property type="entry name" value="HdrC_iron-sulfur_subunit"/>
</dbReference>
<keyword evidence="6" id="KW-0472">Membrane</keyword>
<dbReference type="AlphaFoldDB" id="A0A9X4JU79"/>
<keyword evidence="4" id="KW-0408">Iron</keyword>
<dbReference type="GO" id="GO:0005886">
    <property type="term" value="C:plasma membrane"/>
    <property type="evidence" value="ECO:0007669"/>
    <property type="project" value="TreeGrafter"/>
</dbReference>
<dbReference type="InterPro" id="IPR036197">
    <property type="entry name" value="NarG-like_sf"/>
</dbReference>
<dbReference type="PROSITE" id="PS00198">
    <property type="entry name" value="4FE4S_FER_1"/>
    <property type="match status" value="2"/>
</dbReference>
<sequence>MLSTTGIIVFILLLAIAGYFSVMGLAKLYNRVRIGRPIDRSDRLMERIMGFFGRQDCQRKIAREPGAALMHLPILYGLILFALGAVHYVLEKVIGLVIFGSPYFYLITEIGGIALLFGILFSAWRRYIQKIPRLDTGTWEQERFIVFLISDISLIVVAFFLSYGFKLIGSPDYFDHWRLSMAPASLLVASLFSSVDPAMAGKLSLVFWWVHILAAFTMIGVPRYSPLLHPAAAPLNIIFRYLDNKIEPMEPIDFEDEERETFGVNKLADFTWKDLLDCYACAECGRCQDNCPAYLTQKPLSPKKLLAEIKEHLEEIVPGEPRIKTVDGHWVFDQQEQKSEDAEDAKKLLGEVIDEHAIWACTTCRACREQCPNMNEHANKIMQLRRAYVLDESDFPAEAQLTFTNMERNSNPWGIGWADRANWAADLDVKILGEVEDAESVEYLLYLGCAGSFDERIKKVSTALVKVLNEAGVSFGILGTEEKCCGDSARRLGNEYLFQSLAEENIETFKGYGVKKVITACPHCFTVMKNDYKQLGADFEIMHHTQLIDQLIKAGKIKPGALGEQVKATYHDSCYLGRYHEEYSAPRNVIAAVKGVSLVEMPRSKQKGFCCGAGGGRMWLEEDIGKRINIARTEQALELDPQAIICNCPFCLTMLEDGLKDKEATDRVKVYDIAELVAKASS</sequence>
<evidence type="ECO:0000313" key="8">
    <source>
        <dbReference type="EMBL" id="MDF9408620.1"/>
    </source>
</evidence>
<dbReference type="GO" id="GO:0016491">
    <property type="term" value="F:oxidoreductase activity"/>
    <property type="evidence" value="ECO:0007669"/>
    <property type="project" value="UniProtKB-KW"/>
</dbReference>
<keyword evidence="5" id="KW-0411">Iron-sulfur</keyword>
<dbReference type="Proteomes" id="UP001154312">
    <property type="component" value="Unassembled WGS sequence"/>
</dbReference>
<dbReference type="PROSITE" id="PS51379">
    <property type="entry name" value="4FE4S_FER_2"/>
    <property type="match status" value="1"/>
</dbReference>
<dbReference type="InterPro" id="IPR009051">
    <property type="entry name" value="Helical_ferredxn"/>
</dbReference>
<feature type="domain" description="4Fe-4S ferredoxin-type" evidence="7">
    <location>
        <begin position="272"/>
        <end position="301"/>
    </location>
</feature>
<feature type="transmembrane region" description="Helical" evidence="6">
    <location>
        <begin position="177"/>
        <end position="193"/>
    </location>
</feature>
<name>A0A9X4JU79_9FIRM</name>
<dbReference type="PANTHER" id="PTHR43255">
    <property type="entry name" value="IRON-SULFUR-BINDING OXIDOREDUCTASE FADF-RELATED-RELATED"/>
    <property type="match status" value="1"/>
</dbReference>
<feature type="transmembrane region" description="Helical" evidence="6">
    <location>
        <begin position="102"/>
        <end position="124"/>
    </location>
</feature>
<dbReference type="Pfam" id="PF13187">
    <property type="entry name" value="Fer4_9"/>
    <property type="match status" value="1"/>
</dbReference>
<feature type="transmembrane region" description="Helical" evidence="6">
    <location>
        <begin position="68"/>
        <end position="90"/>
    </location>
</feature>
<evidence type="ECO:0000259" key="7">
    <source>
        <dbReference type="PROSITE" id="PS51379"/>
    </source>
</evidence>
<keyword evidence="3" id="KW-0560">Oxidoreductase</keyword>
<keyword evidence="6" id="KW-1133">Transmembrane helix</keyword>
<dbReference type="GO" id="GO:0051539">
    <property type="term" value="F:4 iron, 4 sulfur cluster binding"/>
    <property type="evidence" value="ECO:0007669"/>
    <property type="project" value="UniProtKB-KW"/>
</dbReference>
<keyword evidence="1" id="KW-0004">4Fe-4S</keyword>
<feature type="transmembrane region" description="Helical" evidence="6">
    <location>
        <begin position="205"/>
        <end position="224"/>
    </location>
</feature>
<evidence type="ECO:0000256" key="2">
    <source>
        <dbReference type="ARBA" id="ARBA00022723"/>
    </source>
</evidence>
<proteinExistence type="predicted"/>
<feature type="transmembrane region" description="Helical" evidence="6">
    <location>
        <begin position="6"/>
        <end position="26"/>
    </location>
</feature>
<dbReference type="SUPFAM" id="SSF103501">
    <property type="entry name" value="Respiratory nitrate reductase 1 gamma chain"/>
    <property type="match status" value="1"/>
</dbReference>
<dbReference type="InterPro" id="IPR004017">
    <property type="entry name" value="Cys_rich_dom"/>
</dbReference>
<dbReference type="Gene3D" id="1.10.1060.10">
    <property type="entry name" value="Alpha-helical ferredoxin"/>
    <property type="match status" value="1"/>
</dbReference>
<dbReference type="Gene3D" id="1.20.950.20">
    <property type="entry name" value="Transmembrane di-heme cytochromes, Chain C"/>
    <property type="match status" value="1"/>
</dbReference>
<evidence type="ECO:0000313" key="9">
    <source>
        <dbReference type="Proteomes" id="UP001154312"/>
    </source>
</evidence>
<dbReference type="EMBL" id="JAKOAV010000016">
    <property type="protein sequence ID" value="MDF9408620.1"/>
    <property type="molecule type" value="Genomic_DNA"/>
</dbReference>
<evidence type="ECO:0000256" key="6">
    <source>
        <dbReference type="SAM" id="Phobius"/>
    </source>
</evidence>
<dbReference type="PANTHER" id="PTHR43255:SF1">
    <property type="entry name" value="IRON-SULFUR-BINDING OXIDOREDUCTASE FADF-RELATED"/>
    <property type="match status" value="1"/>
</dbReference>
<keyword evidence="2" id="KW-0479">Metal-binding</keyword>
<dbReference type="InterPro" id="IPR017900">
    <property type="entry name" value="4Fe4S_Fe_S_CS"/>
</dbReference>
<organism evidence="8 9">
    <name type="scientific">Pelotomaculum isophthalicicum JI</name>
    <dbReference type="NCBI Taxonomy" id="947010"/>
    <lineage>
        <taxon>Bacteria</taxon>
        <taxon>Bacillati</taxon>
        <taxon>Bacillota</taxon>
        <taxon>Clostridia</taxon>
        <taxon>Eubacteriales</taxon>
        <taxon>Desulfotomaculaceae</taxon>
        <taxon>Pelotomaculum</taxon>
    </lineage>
</organism>
<reference evidence="8" key="1">
    <citation type="submission" date="2022-02" db="EMBL/GenBank/DDBJ databases">
        <authorList>
            <person name="Leng L."/>
        </authorList>
    </citation>
    <scope>NUCLEOTIDE SEQUENCE</scope>
    <source>
        <strain evidence="8">JI</strain>
    </source>
</reference>
<keyword evidence="6" id="KW-0812">Transmembrane</keyword>
<dbReference type="GO" id="GO:0046872">
    <property type="term" value="F:metal ion binding"/>
    <property type="evidence" value="ECO:0007669"/>
    <property type="project" value="UniProtKB-KW"/>
</dbReference>
<feature type="transmembrane region" description="Helical" evidence="6">
    <location>
        <begin position="144"/>
        <end position="165"/>
    </location>
</feature>
<keyword evidence="9" id="KW-1185">Reference proteome</keyword>
<evidence type="ECO:0000256" key="5">
    <source>
        <dbReference type="ARBA" id="ARBA00023014"/>
    </source>
</evidence>
<evidence type="ECO:0000256" key="3">
    <source>
        <dbReference type="ARBA" id="ARBA00023002"/>
    </source>
</evidence>
<protein>
    <submittedName>
        <fullName evidence="8">4Fe-4S dicluster domain-containing protein</fullName>
    </submittedName>
</protein>
<gene>
    <name evidence="8" type="ORF">L7E55_09670</name>
</gene>
<dbReference type="SUPFAM" id="SSF46548">
    <property type="entry name" value="alpha-helical ferredoxin"/>
    <property type="match status" value="1"/>
</dbReference>
<comment type="caution">
    <text evidence="8">The sequence shown here is derived from an EMBL/GenBank/DDBJ whole genome shotgun (WGS) entry which is preliminary data.</text>
</comment>
<dbReference type="RefSeq" id="WP_277443961.1">
    <property type="nucleotide sequence ID" value="NZ_JAKOAV010000016.1"/>
</dbReference>